<dbReference type="PANTHER" id="PTHR36714">
    <property type="entry name" value="T23E23.1"/>
    <property type="match status" value="1"/>
</dbReference>
<reference evidence="2" key="1">
    <citation type="journal article" date="2012" name="Nat. Biotechnol.">
        <title>Draft genome sequence of pigeonpea (Cajanus cajan), an orphan legume crop of resource-poor farmers.</title>
        <authorList>
            <person name="Varshney R.K."/>
            <person name="Chen W."/>
            <person name="Li Y."/>
            <person name="Bharti A.K."/>
            <person name="Saxena R.K."/>
            <person name="Schlueter J.A."/>
            <person name="Donoghue M.T."/>
            <person name="Azam S."/>
            <person name="Fan G."/>
            <person name="Whaley A.M."/>
            <person name="Farmer A.D."/>
            <person name="Sheridan J."/>
            <person name="Iwata A."/>
            <person name="Tuteja R."/>
            <person name="Penmetsa R.V."/>
            <person name="Wu W."/>
            <person name="Upadhyaya H.D."/>
            <person name="Yang S.P."/>
            <person name="Shah T."/>
            <person name="Saxena K.B."/>
            <person name="Michael T."/>
            <person name="McCombie W.R."/>
            <person name="Yang B."/>
            <person name="Zhang G."/>
            <person name="Yang H."/>
            <person name="Wang J."/>
            <person name="Spillane C."/>
            <person name="Cook D.R."/>
            <person name="May G.D."/>
            <person name="Xu X."/>
            <person name="Jackson S.A."/>
        </authorList>
    </citation>
    <scope>NUCLEOTIDE SEQUENCE [LARGE SCALE GENOMIC DNA]</scope>
</reference>
<accession>A0A151S392</accession>
<keyword evidence="1" id="KW-0812">Transmembrane</keyword>
<dbReference type="PANTHER" id="PTHR36714:SF4">
    <property type="entry name" value="TRANSMEMBRANE PROTEIN"/>
    <property type="match status" value="1"/>
</dbReference>
<proteinExistence type="predicted"/>
<evidence type="ECO:0000313" key="2">
    <source>
        <dbReference type="EMBL" id="KYP49272.1"/>
    </source>
</evidence>
<gene>
    <name evidence="2" type="ORF">KK1_029013</name>
</gene>
<keyword evidence="1" id="KW-0472">Membrane</keyword>
<keyword evidence="3" id="KW-1185">Reference proteome</keyword>
<feature type="transmembrane region" description="Helical" evidence="1">
    <location>
        <begin position="70"/>
        <end position="95"/>
    </location>
</feature>
<dbReference type="Proteomes" id="UP000075243">
    <property type="component" value="Unassembled WGS sequence"/>
</dbReference>
<dbReference type="OMA" id="SAMWNMG"/>
<dbReference type="Gramene" id="C.cajan_27786.t">
    <property type="protein sequence ID" value="C.cajan_27786.t.cds1"/>
    <property type="gene ID" value="C.cajan_27786"/>
</dbReference>
<keyword evidence="1" id="KW-1133">Transmembrane helix</keyword>
<dbReference type="AlphaFoldDB" id="A0A151S392"/>
<sequence length="116" mass="13245">MVYLEWSAMWNMGFVISVVDDIYGIGAFRVSYSLSRGNQNRGLLLMLVFFALGLYLRLLCVSLGCYKGGYGIFVHIGVLTVVNTLKWVSCVIYFYDCKERKMEKKVDEESGKSLEK</sequence>
<evidence type="ECO:0000313" key="3">
    <source>
        <dbReference type="Proteomes" id="UP000075243"/>
    </source>
</evidence>
<evidence type="ECO:0000256" key="1">
    <source>
        <dbReference type="SAM" id="Phobius"/>
    </source>
</evidence>
<feature type="transmembrane region" description="Helical" evidence="1">
    <location>
        <begin position="43"/>
        <end position="64"/>
    </location>
</feature>
<dbReference type="EMBL" id="KQ483480">
    <property type="protein sequence ID" value="KYP49272.1"/>
    <property type="molecule type" value="Genomic_DNA"/>
</dbReference>
<organism evidence="2 3">
    <name type="scientific">Cajanus cajan</name>
    <name type="common">Pigeon pea</name>
    <name type="synonym">Cajanus indicus</name>
    <dbReference type="NCBI Taxonomy" id="3821"/>
    <lineage>
        <taxon>Eukaryota</taxon>
        <taxon>Viridiplantae</taxon>
        <taxon>Streptophyta</taxon>
        <taxon>Embryophyta</taxon>
        <taxon>Tracheophyta</taxon>
        <taxon>Spermatophyta</taxon>
        <taxon>Magnoliopsida</taxon>
        <taxon>eudicotyledons</taxon>
        <taxon>Gunneridae</taxon>
        <taxon>Pentapetalae</taxon>
        <taxon>rosids</taxon>
        <taxon>fabids</taxon>
        <taxon>Fabales</taxon>
        <taxon>Fabaceae</taxon>
        <taxon>Papilionoideae</taxon>
        <taxon>50 kb inversion clade</taxon>
        <taxon>NPAAA clade</taxon>
        <taxon>indigoferoid/millettioid clade</taxon>
        <taxon>Phaseoleae</taxon>
        <taxon>Cajanus</taxon>
    </lineage>
</organism>
<protein>
    <submittedName>
        <fullName evidence="2">Uncharacterized protein</fullName>
    </submittedName>
</protein>
<name>A0A151S392_CAJCA</name>
<feature type="transmembrane region" description="Helical" evidence="1">
    <location>
        <begin position="12"/>
        <end position="31"/>
    </location>
</feature>